<keyword evidence="6" id="KW-0805">Transcription regulation</keyword>
<keyword evidence="4" id="KW-0479">Metal-binding</keyword>
<dbReference type="Proteomes" id="UP000318199">
    <property type="component" value="Unassembled WGS sequence"/>
</dbReference>
<dbReference type="InterPro" id="IPR000551">
    <property type="entry name" value="MerR-type_HTH_dom"/>
</dbReference>
<sequence>MDQTDKLTIGQFAALAAVSVETIRFYQRKGLLPEPPRRGGSIRRYGSADVERLRFVKSAQNLGFSLDEVAELLKLEDGAHCKEASSLAEAKLVGIRKKLSELSRMEAVLSSLVNACHVGRGKVSCPLIGAFHSAN</sequence>
<dbReference type="SUPFAM" id="SSF46955">
    <property type="entry name" value="Putative DNA-binding domain"/>
    <property type="match status" value="1"/>
</dbReference>
<evidence type="ECO:0000256" key="7">
    <source>
        <dbReference type="ARBA" id="ARBA00023125"/>
    </source>
</evidence>
<comment type="function">
    <text evidence="10">Mediates the mercuric-dependent induction of mercury resistance operon. In the absence of mercury MerR represses transcription by binding tightly to the mer operator region; when mercury is present the dimeric complex binds a single ion and becomes a potent transcriptional activator, while remaining bound to the mer site.</text>
</comment>
<evidence type="ECO:0000256" key="2">
    <source>
        <dbReference type="ARBA" id="ARBA00022466"/>
    </source>
</evidence>
<dbReference type="PANTHER" id="PTHR30204:SF69">
    <property type="entry name" value="MERR-FAMILY TRANSCRIPTIONAL REGULATOR"/>
    <property type="match status" value="1"/>
</dbReference>
<keyword evidence="7" id="KW-0238">DNA-binding</keyword>
<keyword evidence="5" id="KW-0476">Mercury</keyword>
<dbReference type="InterPro" id="IPR011794">
    <property type="entry name" value="MerR"/>
</dbReference>
<dbReference type="AlphaFoldDB" id="A0A562ZIA8"/>
<dbReference type="InterPro" id="IPR047057">
    <property type="entry name" value="MerR_fam"/>
</dbReference>
<dbReference type="Pfam" id="PF13411">
    <property type="entry name" value="MerR_1"/>
    <property type="match status" value="1"/>
</dbReference>
<evidence type="ECO:0000256" key="9">
    <source>
        <dbReference type="ARBA" id="ARBA00023163"/>
    </source>
</evidence>
<proteinExistence type="predicted"/>
<evidence type="ECO:0000313" key="12">
    <source>
        <dbReference type="EMBL" id="TWO68045.1"/>
    </source>
</evidence>
<keyword evidence="13" id="KW-1185">Reference proteome</keyword>
<protein>
    <recommendedName>
        <fullName evidence="1">Mercuric resistance operon regulatory protein</fullName>
    </recommendedName>
</protein>
<dbReference type="Gene3D" id="1.10.1660.10">
    <property type="match status" value="1"/>
</dbReference>
<accession>A0A562ZIA8</accession>
<keyword evidence="2" id="KW-0475">Mercuric resistance</keyword>
<organism evidence="12 13">
    <name type="scientific">Caenimonas sedimenti</name>
    <dbReference type="NCBI Taxonomy" id="2596921"/>
    <lineage>
        <taxon>Bacteria</taxon>
        <taxon>Pseudomonadati</taxon>
        <taxon>Pseudomonadota</taxon>
        <taxon>Betaproteobacteria</taxon>
        <taxon>Burkholderiales</taxon>
        <taxon>Comamonadaceae</taxon>
        <taxon>Caenimonas</taxon>
    </lineage>
</organism>
<evidence type="ECO:0000313" key="13">
    <source>
        <dbReference type="Proteomes" id="UP000318199"/>
    </source>
</evidence>
<gene>
    <name evidence="12" type="primary">merR</name>
    <name evidence="12" type="ORF">FN976_24190</name>
</gene>
<dbReference type="NCBIfam" id="TIGR02051">
    <property type="entry name" value="MerR"/>
    <property type="match status" value="1"/>
</dbReference>
<dbReference type="PANTHER" id="PTHR30204">
    <property type="entry name" value="REDOX-CYCLING DRUG-SENSING TRANSCRIPTIONAL ACTIVATOR SOXR"/>
    <property type="match status" value="1"/>
</dbReference>
<feature type="domain" description="HTH merR-type" evidence="11">
    <location>
        <begin position="6"/>
        <end position="75"/>
    </location>
</feature>
<dbReference type="GO" id="GO:0003700">
    <property type="term" value="F:DNA-binding transcription factor activity"/>
    <property type="evidence" value="ECO:0007669"/>
    <property type="project" value="InterPro"/>
</dbReference>
<dbReference type="EMBL" id="VOBQ01000021">
    <property type="protein sequence ID" value="TWO68045.1"/>
    <property type="molecule type" value="Genomic_DNA"/>
</dbReference>
<evidence type="ECO:0000256" key="4">
    <source>
        <dbReference type="ARBA" id="ARBA00022723"/>
    </source>
</evidence>
<name>A0A562ZIA8_9BURK</name>
<keyword evidence="3" id="KW-0678">Repressor</keyword>
<keyword evidence="9" id="KW-0804">Transcription</keyword>
<dbReference type="GO" id="GO:0045340">
    <property type="term" value="F:mercury ion binding"/>
    <property type="evidence" value="ECO:0007669"/>
    <property type="project" value="InterPro"/>
</dbReference>
<dbReference type="SMART" id="SM00422">
    <property type="entry name" value="HTH_MERR"/>
    <property type="match status" value="1"/>
</dbReference>
<comment type="caution">
    <text evidence="12">The sequence shown here is derived from an EMBL/GenBank/DDBJ whole genome shotgun (WGS) entry which is preliminary data.</text>
</comment>
<dbReference type="InterPro" id="IPR009061">
    <property type="entry name" value="DNA-bd_dom_put_sf"/>
</dbReference>
<dbReference type="PRINTS" id="PR00040">
    <property type="entry name" value="HTHMERR"/>
</dbReference>
<evidence type="ECO:0000256" key="3">
    <source>
        <dbReference type="ARBA" id="ARBA00022491"/>
    </source>
</evidence>
<keyword evidence="8" id="KW-0010">Activator</keyword>
<evidence type="ECO:0000256" key="8">
    <source>
        <dbReference type="ARBA" id="ARBA00023159"/>
    </source>
</evidence>
<dbReference type="RefSeq" id="WP_145895746.1">
    <property type="nucleotide sequence ID" value="NZ_VOBQ01000021.1"/>
</dbReference>
<dbReference type="GO" id="GO:0003677">
    <property type="term" value="F:DNA binding"/>
    <property type="evidence" value="ECO:0007669"/>
    <property type="project" value="UniProtKB-KW"/>
</dbReference>
<dbReference type="CDD" id="cd04783">
    <property type="entry name" value="HTH_MerR1"/>
    <property type="match status" value="1"/>
</dbReference>
<dbReference type="OrthoDB" id="9808480at2"/>
<reference evidence="12 13" key="1">
    <citation type="submission" date="2019-07" db="EMBL/GenBank/DDBJ databases">
        <title>Caenimonas sedimenti sp. nov., isolated from activated sludge.</title>
        <authorList>
            <person name="Xu J."/>
        </authorList>
    </citation>
    <scope>NUCLEOTIDE SEQUENCE [LARGE SCALE GENOMIC DNA]</scope>
    <source>
        <strain evidence="12 13">HX-9-20</strain>
    </source>
</reference>
<dbReference type="PROSITE" id="PS50937">
    <property type="entry name" value="HTH_MERR_2"/>
    <property type="match status" value="1"/>
</dbReference>
<evidence type="ECO:0000256" key="5">
    <source>
        <dbReference type="ARBA" id="ARBA00022914"/>
    </source>
</evidence>
<evidence type="ECO:0000256" key="10">
    <source>
        <dbReference type="ARBA" id="ARBA00024874"/>
    </source>
</evidence>
<dbReference type="GO" id="GO:0046689">
    <property type="term" value="P:response to mercury ion"/>
    <property type="evidence" value="ECO:0007669"/>
    <property type="project" value="UniProtKB-KW"/>
</dbReference>
<evidence type="ECO:0000256" key="6">
    <source>
        <dbReference type="ARBA" id="ARBA00023015"/>
    </source>
</evidence>
<evidence type="ECO:0000259" key="11">
    <source>
        <dbReference type="PROSITE" id="PS50937"/>
    </source>
</evidence>
<evidence type="ECO:0000256" key="1">
    <source>
        <dbReference type="ARBA" id="ARBA00017146"/>
    </source>
</evidence>